<feature type="non-terminal residue" evidence="2">
    <location>
        <position position="1"/>
    </location>
</feature>
<dbReference type="EC" id="1.14.13.149" evidence="2"/>
<dbReference type="EMBL" id="CADCUM010000124">
    <property type="protein sequence ID" value="CAA9403641.1"/>
    <property type="molecule type" value="Genomic_DNA"/>
</dbReference>
<feature type="region of interest" description="Disordered" evidence="1">
    <location>
        <begin position="221"/>
        <end position="334"/>
    </location>
</feature>
<feature type="compositionally biased region" description="Basic and acidic residues" evidence="1">
    <location>
        <begin position="234"/>
        <end position="264"/>
    </location>
</feature>
<organism evidence="2">
    <name type="scientific">uncultured Nocardioides sp</name>
    <dbReference type="NCBI Taxonomy" id="198441"/>
    <lineage>
        <taxon>Bacteria</taxon>
        <taxon>Bacillati</taxon>
        <taxon>Actinomycetota</taxon>
        <taxon>Actinomycetes</taxon>
        <taxon>Propionibacteriales</taxon>
        <taxon>Nocardioidaceae</taxon>
        <taxon>Nocardioides</taxon>
        <taxon>environmental samples</taxon>
    </lineage>
</organism>
<reference evidence="2" key="1">
    <citation type="submission" date="2020-02" db="EMBL/GenBank/DDBJ databases">
        <authorList>
            <person name="Meier V. D."/>
        </authorList>
    </citation>
    <scope>NUCLEOTIDE SEQUENCE</scope>
    <source>
        <strain evidence="2">AVDCRST_MAG32</strain>
    </source>
</reference>
<sequence>DGHRQRCDQRSGRGGTRARLPGDHLPQRPDRAARLDARGLPEDAGAPGRPARPQRDHRHAARGQLDRPRAQPAPQGDPARQGAGRGRPRPLPLLRLRDARRLPPAAHGDADLRQAEVLLDLQLPDAQLRRRRHDRLAGRRGGDLQPGPAVPDVVRPLRPLDDPHLQGGVLPPAPGLRAADDDDARHRRAARDGAGVGGPVLVAGADDVRPAGQRLTQHRAVDGVGHQAQHQRRAAPEVRGHVDAAGRGARRDVPRPGAEVERRARPLRLRAARLGRVHAGGQGQRSLQRPAHRAPAARPRGRRLGPRGGHGVRRSGSAGRGGRAAAVTRPGSGL</sequence>
<evidence type="ECO:0000256" key="1">
    <source>
        <dbReference type="SAM" id="MobiDB-lite"/>
    </source>
</evidence>
<feature type="compositionally biased region" description="Basic residues" evidence="1">
    <location>
        <begin position="299"/>
        <end position="313"/>
    </location>
</feature>
<feature type="compositionally biased region" description="Low complexity" evidence="1">
    <location>
        <begin position="323"/>
        <end position="334"/>
    </location>
</feature>
<feature type="compositionally biased region" description="Basic and acidic residues" evidence="1">
    <location>
        <begin position="20"/>
        <end position="41"/>
    </location>
</feature>
<dbReference type="GO" id="GO:0097266">
    <property type="term" value="F:phenylacetyl-CoA 1,2-epoxidase activity"/>
    <property type="evidence" value="ECO:0007669"/>
    <property type="project" value="UniProtKB-EC"/>
</dbReference>
<name>A0A6J4P342_9ACTN</name>
<feature type="compositionally biased region" description="Basic and acidic residues" evidence="1">
    <location>
        <begin position="1"/>
        <end position="11"/>
    </location>
</feature>
<protein>
    <submittedName>
        <fullName evidence="2">1,2-phenylacetyl-CoA epoxidase, subunit A</fullName>
        <ecNumber evidence="2">1.14.13.149</ecNumber>
    </submittedName>
</protein>
<dbReference type="AlphaFoldDB" id="A0A6J4P342"/>
<proteinExistence type="predicted"/>
<accession>A0A6J4P342</accession>
<gene>
    <name evidence="2" type="ORF">AVDCRST_MAG32-3119</name>
</gene>
<feature type="non-terminal residue" evidence="2">
    <location>
        <position position="334"/>
    </location>
</feature>
<keyword evidence="2" id="KW-0560">Oxidoreductase</keyword>
<evidence type="ECO:0000313" key="2">
    <source>
        <dbReference type="EMBL" id="CAA9403641.1"/>
    </source>
</evidence>
<feature type="region of interest" description="Disordered" evidence="1">
    <location>
        <begin position="1"/>
        <end position="108"/>
    </location>
</feature>
<feature type="compositionally biased region" description="Basic residues" evidence="1">
    <location>
        <begin position="265"/>
        <end position="276"/>
    </location>
</feature>